<dbReference type="PRINTS" id="PR01490">
    <property type="entry name" value="RTXTOXIND"/>
</dbReference>
<evidence type="ECO:0000256" key="4">
    <source>
        <dbReference type="ARBA" id="ARBA00022475"/>
    </source>
</evidence>
<evidence type="ECO:0000256" key="2">
    <source>
        <dbReference type="ARBA" id="ARBA00009477"/>
    </source>
</evidence>
<organism evidence="13 14">
    <name type="scientific">Phyllobacterium zundukense</name>
    <dbReference type="NCBI Taxonomy" id="1867719"/>
    <lineage>
        <taxon>Bacteria</taxon>
        <taxon>Pseudomonadati</taxon>
        <taxon>Pseudomonadota</taxon>
        <taxon>Alphaproteobacteria</taxon>
        <taxon>Hyphomicrobiales</taxon>
        <taxon>Phyllobacteriaceae</taxon>
        <taxon>Phyllobacterium</taxon>
    </lineage>
</organism>
<gene>
    <name evidence="13" type="ORF">B5P45_28200</name>
</gene>
<reference evidence="13 14" key="1">
    <citation type="journal article" date="2017" name="Int J Environ Stud">
        <title>Does the Miocene-Pliocene relict legume Oxytropis triphylla form nitrogen-fixing nodules with a combination of bacterial strains?</title>
        <authorList>
            <person name="Safronova V."/>
            <person name="Belimov A."/>
            <person name="Sazanova A."/>
            <person name="Kuznetsova I."/>
            <person name="Popova J."/>
            <person name="Andronov E."/>
            <person name="Verkhozina A."/>
            <person name="Tikhonovich I."/>
        </authorList>
    </citation>
    <scope>NUCLEOTIDE SEQUENCE [LARGE SCALE GENOMIC DNA]</scope>
    <source>
        <strain evidence="13 14">Tri-38</strain>
    </source>
</reference>
<evidence type="ECO:0000256" key="3">
    <source>
        <dbReference type="ARBA" id="ARBA00022448"/>
    </source>
</evidence>
<proteinExistence type="inferred from homology"/>
<dbReference type="InterPro" id="IPR058982">
    <property type="entry name" value="Beta-barrel_AprE"/>
</dbReference>
<keyword evidence="5 9" id="KW-0997">Cell inner membrane</keyword>
<evidence type="ECO:0000256" key="5">
    <source>
        <dbReference type="ARBA" id="ARBA00022519"/>
    </source>
</evidence>
<dbReference type="GO" id="GO:0005886">
    <property type="term" value="C:plasma membrane"/>
    <property type="evidence" value="ECO:0007669"/>
    <property type="project" value="UniProtKB-SubCell"/>
</dbReference>
<dbReference type="RefSeq" id="WP_100002342.1">
    <property type="nucleotide sequence ID" value="NZ_CP017942.1"/>
</dbReference>
<keyword evidence="14" id="KW-1185">Reference proteome</keyword>
<dbReference type="KEGG" id="pht:BLM14_23320"/>
<comment type="subcellular location">
    <subcellularLocation>
        <location evidence="1 9">Cell inner membrane</location>
        <topology evidence="1 9">Single-pass membrane protein</topology>
    </subcellularLocation>
</comment>
<evidence type="ECO:0000256" key="10">
    <source>
        <dbReference type="SAM" id="Coils"/>
    </source>
</evidence>
<name>A0A2N9VQ30_9HYPH</name>
<comment type="caution">
    <text evidence="13">The sequence shown here is derived from an EMBL/GenBank/DDBJ whole genome shotgun (WGS) entry which is preliminary data.</text>
</comment>
<feature type="domain" description="AprE-like beta-barrel" evidence="12">
    <location>
        <begin position="360"/>
        <end position="447"/>
    </location>
</feature>
<evidence type="ECO:0000256" key="6">
    <source>
        <dbReference type="ARBA" id="ARBA00022692"/>
    </source>
</evidence>
<feature type="coiled-coil region" evidence="10">
    <location>
        <begin position="196"/>
        <end position="223"/>
    </location>
</feature>
<dbReference type="Proteomes" id="UP000232163">
    <property type="component" value="Unassembled WGS sequence"/>
</dbReference>
<dbReference type="OrthoDB" id="9810980at2"/>
<dbReference type="AlphaFoldDB" id="A0A2N9VQ30"/>
<comment type="similarity">
    <text evidence="2 9">Belongs to the membrane fusion protein (MFP) (TC 8.A.1) family.</text>
</comment>
<dbReference type="EMBL" id="MZMT01000059">
    <property type="protein sequence ID" value="PIO41598.1"/>
    <property type="molecule type" value="Genomic_DNA"/>
</dbReference>
<sequence>MTGKTNLPKRVTQLLAPRATSMGENLPTKFGSVRPEWAIDLEREDERSPLRKLIIAGVMTIVLAFGGFFGWAYSAELGSAAVALGTVIVDSKRKTVSHFEGGILDRLLVQEGDEVTVGQPLIRLDNTRARSDLQSLQSRRVGLIAKLARLRAEQAGEKKIRFPDNFGEVGDISAEGAIKAEQIFFQKRYTQKLSRIDIQQKTIEQYTEQAKSSEAQIAATDRQIELITEQRNAIAGLVKKGFAQKSKLTELDTRLSELAGDRGEYAGDKAKAEQAKAGAEFALTGIESDLQSEIAGEITTSQVELADAEERIVAAKDVMRRVEIRSPQAGIVANIRLRTPGGVVAAGEPILDIVPENEPMVVEMKISPRDVDSVVVGSPAQVRLTAYNQRSLTPLDGKVIYIAADQVIDEKNDTPYFVARAEIAPKSLAANPSVKLYPGMPAEVLIVHKARKAIEYIISPISDSFNRAFRED</sequence>
<keyword evidence="4 9" id="KW-1003">Cell membrane</keyword>
<feature type="transmembrane region" description="Helical" evidence="9">
    <location>
        <begin position="53"/>
        <end position="73"/>
    </location>
</feature>
<evidence type="ECO:0000256" key="8">
    <source>
        <dbReference type="ARBA" id="ARBA00023136"/>
    </source>
</evidence>
<evidence type="ECO:0000259" key="12">
    <source>
        <dbReference type="Pfam" id="PF26002"/>
    </source>
</evidence>
<evidence type="ECO:0000256" key="7">
    <source>
        <dbReference type="ARBA" id="ARBA00022989"/>
    </source>
</evidence>
<feature type="domain" description="AprE-like long alpha-helical hairpin" evidence="11">
    <location>
        <begin position="129"/>
        <end position="318"/>
    </location>
</feature>
<evidence type="ECO:0000313" key="13">
    <source>
        <dbReference type="EMBL" id="PIO41598.1"/>
    </source>
</evidence>
<dbReference type="Gene3D" id="2.40.30.170">
    <property type="match status" value="1"/>
</dbReference>
<dbReference type="Gene3D" id="2.40.50.100">
    <property type="match status" value="2"/>
</dbReference>
<dbReference type="InterPro" id="IPR058781">
    <property type="entry name" value="HH_AprE-like"/>
</dbReference>
<dbReference type="PANTHER" id="PTHR30386:SF17">
    <property type="entry name" value="ALKALINE PROTEASE SECRETION PROTEIN APRE"/>
    <property type="match status" value="1"/>
</dbReference>
<dbReference type="Pfam" id="PF26002">
    <property type="entry name" value="Beta-barrel_AprE"/>
    <property type="match status" value="1"/>
</dbReference>
<evidence type="ECO:0000256" key="9">
    <source>
        <dbReference type="RuleBase" id="RU365093"/>
    </source>
</evidence>
<evidence type="ECO:0000313" key="14">
    <source>
        <dbReference type="Proteomes" id="UP000232163"/>
    </source>
</evidence>
<dbReference type="PANTHER" id="PTHR30386">
    <property type="entry name" value="MEMBRANE FUSION SUBUNIT OF EMRAB-TOLC MULTIDRUG EFFLUX PUMP"/>
    <property type="match status" value="1"/>
</dbReference>
<accession>A0A2N9VQ30</accession>
<evidence type="ECO:0000256" key="1">
    <source>
        <dbReference type="ARBA" id="ARBA00004377"/>
    </source>
</evidence>
<keyword evidence="10" id="KW-0175">Coiled coil</keyword>
<evidence type="ECO:0000259" key="11">
    <source>
        <dbReference type="Pfam" id="PF25994"/>
    </source>
</evidence>
<protein>
    <recommendedName>
        <fullName evidence="9">Membrane fusion protein (MFP) family protein</fullName>
    </recommendedName>
</protein>
<dbReference type="NCBIfam" id="TIGR01843">
    <property type="entry name" value="type_I_hlyD"/>
    <property type="match status" value="1"/>
</dbReference>
<dbReference type="SUPFAM" id="SSF111369">
    <property type="entry name" value="HlyD-like secretion proteins"/>
    <property type="match status" value="1"/>
</dbReference>
<dbReference type="Pfam" id="PF25994">
    <property type="entry name" value="HH_AprE"/>
    <property type="match status" value="1"/>
</dbReference>
<dbReference type="InterPro" id="IPR010129">
    <property type="entry name" value="T1SS_HlyD"/>
</dbReference>
<dbReference type="GO" id="GO:0015031">
    <property type="term" value="P:protein transport"/>
    <property type="evidence" value="ECO:0007669"/>
    <property type="project" value="InterPro"/>
</dbReference>
<keyword evidence="8 9" id="KW-0472">Membrane</keyword>
<dbReference type="InterPro" id="IPR050739">
    <property type="entry name" value="MFP"/>
</dbReference>
<keyword evidence="7 9" id="KW-1133">Transmembrane helix</keyword>
<keyword evidence="6 9" id="KW-0812">Transmembrane</keyword>
<keyword evidence="3 9" id="KW-0813">Transport</keyword>